<dbReference type="PANTHER" id="PTHR44313">
    <property type="entry name" value="DNAJ HOMOLOG SUBFAMILY C MEMBER 17"/>
    <property type="match status" value="1"/>
</dbReference>
<dbReference type="GO" id="GO:0005681">
    <property type="term" value="C:spliceosomal complex"/>
    <property type="evidence" value="ECO:0007669"/>
    <property type="project" value="TreeGrafter"/>
</dbReference>
<dbReference type="AlphaFoldDB" id="A0AAI8YS36"/>
<evidence type="ECO:0000256" key="4">
    <source>
        <dbReference type="ARBA" id="ARBA00023186"/>
    </source>
</evidence>
<dbReference type="Gene3D" id="1.10.287.110">
    <property type="entry name" value="DnaJ domain"/>
    <property type="match status" value="1"/>
</dbReference>
<evidence type="ECO:0000256" key="6">
    <source>
        <dbReference type="SAM" id="MobiDB-lite"/>
    </source>
</evidence>
<gene>
    <name evidence="8" type="ORF">LECACI_7A000955</name>
</gene>
<dbReference type="PANTHER" id="PTHR44313:SF1">
    <property type="entry name" value="DNAJ HOMOLOG SUBFAMILY C MEMBER 17"/>
    <property type="match status" value="1"/>
</dbReference>
<keyword evidence="4" id="KW-0143">Chaperone</keyword>
<dbReference type="Proteomes" id="UP001296104">
    <property type="component" value="Unassembled WGS sequence"/>
</dbReference>
<dbReference type="PRINTS" id="PR00625">
    <property type="entry name" value="JDOMAIN"/>
</dbReference>
<comment type="caution">
    <text evidence="8">The sequence shown here is derived from an EMBL/GenBank/DDBJ whole genome shotgun (WGS) entry which is preliminary data.</text>
</comment>
<evidence type="ECO:0000259" key="7">
    <source>
        <dbReference type="PROSITE" id="PS50076"/>
    </source>
</evidence>
<feature type="region of interest" description="Disordered" evidence="6">
    <location>
        <begin position="335"/>
        <end position="354"/>
    </location>
</feature>
<feature type="region of interest" description="Disordered" evidence="6">
    <location>
        <begin position="106"/>
        <end position="178"/>
    </location>
</feature>
<reference evidence="8" key="1">
    <citation type="submission" date="2023-11" db="EMBL/GenBank/DDBJ databases">
        <authorList>
            <person name="Alioto T."/>
            <person name="Alioto T."/>
            <person name="Gomez Garrido J."/>
        </authorList>
    </citation>
    <scope>NUCLEOTIDE SEQUENCE</scope>
</reference>
<dbReference type="GO" id="GO:0005737">
    <property type="term" value="C:cytoplasm"/>
    <property type="evidence" value="ECO:0007669"/>
    <property type="project" value="UniProtKB-SubCell"/>
</dbReference>
<feature type="region of interest" description="Disordered" evidence="6">
    <location>
        <begin position="276"/>
        <end position="310"/>
    </location>
</feature>
<dbReference type="InterPro" id="IPR001623">
    <property type="entry name" value="DnaJ_domain"/>
</dbReference>
<comment type="subcellular location">
    <subcellularLocation>
        <location evidence="2">Cytoplasm</location>
    </subcellularLocation>
    <subcellularLocation>
        <location evidence="1">Nucleus</location>
    </subcellularLocation>
</comment>
<dbReference type="GO" id="GO:0000390">
    <property type="term" value="P:spliceosomal complex disassembly"/>
    <property type="evidence" value="ECO:0007669"/>
    <property type="project" value="TreeGrafter"/>
</dbReference>
<dbReference type="Pfam" id="PF00226">
    <property type="entry name" value="DnaJ"/>
    <property type="match status" value="1"/>
</dbReference>
<dbReference type="GO" id="GO:0003676">
    <property type="term" value="F:nucleic acid binding"/>
    <property type="evidence" value="ECO:0007669"/>
    <property type="project" value="InterPro"/>
</dbReference>
<keyword evidence="5" id="KW-0539">Nucleus</keyword>
<proteinExistence type="predicted"/>
<protein>
    <submittedName>
        <fullName evidence="8">Pre-mRNA-splicing factor cwf23</fullName>
    </submittedName>
</protein>
<feature type="domain" description="J" evidence="7">
    <location>
        <begin position="16"/>
        <end position="82"/>
    </location>
</feature>
<dbReference type="SUPFAM" id="SSF46565">
    <property type="entry name" value="Chaperone J-domain"/>
    <property type="match status" value="1"/>
</dbReference>
<dbReference type="InterPro" id="IPR052094">
    <property type="entry name" value="Pre-mRNA-splicing_ERAD"/>
</dbReference>
<evidence type="ECO:0000256" key="1">
    <source>
        <dbReference type="ARBA" id="ARBA00004123"/>
    </source>
</evidence>
<evidence type="ECO:0000313" key="8">
    <source>
        <dbReference type="EMBL" id="CAK3806977.1"/>
    </source>
</evidence>
<dbReference type="SMART" id="SM00271">
    <property type="entry name" value="DnaJ"/>
    <property type="match status" value="1"/>
</dbReference>
<dbReference type="Gene3D" id="3.30.70.330">
    <property type="match status" value="1"/>
</dbReference>
<name>A0AAI8YS36_9PEZI</name>
<sequence>MADGDLKDAALNSTEDFYELLGVTSTASETEIRSAWRRTALKYHPDKVGANDKEAAEKFYLLQIALDVLSDENLRPLYDNARRAREEKKQRDAAYDVRRRNLKEDLERRESAGVAGLKRKRGQEQEEDKLQRELERLAADGARRRKQREEELRKGMQEGLGRDSSEEKQATPNGAPAKVGVEEVDRTIKLRYPTNTLDEEALKKQFSRFGKIQDIVLRNKKIKVEGEKHRRDFTIALIVFESIVGAHAAVTDTPELAKSAGEPWGAFEEVKWASGKEPDYIPKPKSSDTPVAKAKNDFPTRIGAPQASPVTAVTERIKNSDPGLKRVPSFGSFKGTPKASVGHGGLHVAGSPSSEELMMMRLKNAERKRLAEQIQREEAAEAQDA</sequence>
<evidence type="ECO:0000256" key="3">
    <source>
        <dbReference type="ARBA" id="ARBA00022490"/>
    </source>
</evidence>
<keyword evidence="3" id="KW-0963">Cytoplasm</keyword>
<dbReference type="EMBL" id="CAVMBE010000003">
    <property type="protein sequence ID" value="CAK3806977.1"/>
    <property type="molecule type" value="Genomic_DNA"/>
</dbReference>
<feature type="compositionally biased region" description="Basic and acidic residues" evidence="6">
    <location>
        <begin position="276"/>
        <end position="286"/>
    </location>
</feature>
<evidence type="ECO:0000256" key="2">
    <source>
        <dbReference type="ARBA" id="ARBA00004496"/>
    </source>
</evidence>
<dbReference type="InterPro" id="IPR012677">
    <property type="entry name" value="Nucleotide-bd_a/b_plait_sf"/>
</dbReference>
<dbReference type="CDD" id="cd06257">
    <property type="entry name" value="DnaJ"/>
    <property type="match status" value="1"/>
</dbReference>
<keyword evidence="9" id="KW-1185">Reference proteome</keyword>
<dbReference type="InterPro" id="IPR035979">
    <property type="entry name" value="RBD_domain_sf"/>
</dbReference>
<dbReference type="InterPro" id="IPR036869">
    <property type="entry name" value="J_dom_sf"/>
</dbReference>
<dbReference type="PROSITE" id="PS50076">
    <property type="entry name" value="DNAJ_2"/>
    <property type="match status" value="1"/>
</dbReference>
<dbReference type="SUPFAM" id="SSF54928">
    <property type="entry name" value="RNA-binding domain, RBD"/>
    <property type="match status" value="1"/>
</dbReference>
<accession>A0AAI8YS36</accession>
<feature type="compositionally biased region" description="Basic and acidic residues" evidence="6">
    <location>
        <begin position="122"/>
        <end position="169"/>
    </location>
</feature>
<evidence type="ECO:0000256" key="5">
    <source>
        <dbReference type="ARBA" id="ARBA00023242"/>
    </source>
</evidence>
<organism evidence="8 9">
    <name type="scientific">Lecanosticta acicola</name>
    <dbReference type="NCBI Taxonomy" id="111012"/>
    <lineage>
        <taxon>Eukaryota</taxon>
        <taxon>Fungi</taxon>
        <taxon>Dikarya</taxon>
        <taxon>Ascomycota</taxon>
        <taxon>Pezizomycotina</taxon>
        <taxon>Dothideomycetes</taxon>
        <taxon>Dothideomycetidae</taxon>
        <taxon>Mycosphaerellales</taxon>
        <taxon>Mycosphaerellaceae</taxon>
        <taxon>Lecanosticta</taxon>
    </lineage>
</organism>
<evidence type="ECO:0000313" key="9">
    <source>
        <dbReference type="Proteomes" id="UP001296104"/>
    </source>
</evidence>